<sequence>MNAAWNFICAIEAAGKKPGGARIQRKLIGDVTARLMLSLGGERPGVLECSAKLELPFDVSTATVPIRFRIGDWALVGAVERMVRDKVLTICPARLREEDGLVTDGVLGMFKDRPVVALTASREVDKLFVRIGGFGDSAITSDRATQSAACAIKEREGKAKAGNEAQPKDEDARHEHSRRLRETAAGRQREKEKREYGDIAAPLATINIRPAVLKTGNSNLAMAFLNEIPATKSTSGQYKHEGIVQQLKVALSVQMLLTCHGLRVLLGSAAGAESKLAAMPIGLGDIPSRLVTGREHLASLTAFRSEDELEQWAKHKYAALRSGGEGHNANDWLTDAIPAETEPVRILFRAYQRAQLVFAARRKASGMNAKAAAATLEAAYNDANTHLSAVEACQVAIFADANPAELWMQYGAFFGRTFELARFVGRIVLGVDAHLDRDLLGDANQLLAAQPEETDLSVLQINLREILSKTVSPAKFGFALRIARMVNGTIRVAKAKREVTVEVHDGRRYAIVEGPEGSLAVVALPPGIQ</sequence>
<evidence type="ECO:0000313" key="2">
    <source>
        <dbReference type="EMBL" id="MCG2631777.1"/>
    </source>
</evidence>
<protein>
    <submittedName>
        <fullName evidence="2">Uncharacterized protein</fullName>
    </submittedName>
</protein>
<dbReference type="AlphaFoldDB" id="A0A9X1RCP4"/>
<feature type="region of interest" description="Disordered" evidence="1">
    <location>
        <begin position="155"/>
        <end position="194"/>
    </location>
</feature>
<dbReference type="RefSeq" id="WP_237891763.1">
    <property type="nucleotide sequence ID" value="NZ_JAKLTY010000032.1"/>
</dbReference>
<dbReference type="Proteomes" id="UP001139054">
    <property type="component" value="Unassembled WGS sequence"/>
</dbReference>
<gene>
    <name evidence="2" type="ORF">L6654_34630</name>
</gene>
<dbReference type="EMBL" id="JAKLTY010000032">
    <property type="protein sequence ID" value="MCG2631777.1"/>
    <property type="molecule type" value="Genomic_DNA"/>
</dbReference>
<name>A0A9X1RCP4_9BRAD</name>
<reference evidence="2" key="1">
    <citation type="submission" date="2022-01" db="EMBL/GenBank/DDBJ databases">
        <title>Genome sequnece data of strain Bradyrhizobium sp. nov.</title>
        <authorList>
            <person name="Zhang J."/>
        </authorList>
    </citation>
    <scope>NUCLEOTIDE SEQUENCE</scope>
    <source>
        <strain evidence="2">WYCCWR 13023</strain>
    </source>
</reference>
<organism evidence="2 3">
    <name type="scientific">Bradyrhizobium zhengyangense</name>
    <dbReference type="NCBI Taxonomy" id="2911009"/>
    <lineage>
        <taxon>Bacteria</taxon>
        <taxon>Pseudomonadati</taxon>
        <taxon>Pseudomonadota</taxon>
        <taxon>Alphaproteobacteria</taxon>
        <taxon>Hyphomicrobiales</taxon>
        <taxon>Nitrobacteraceae</taxon>
        <taxon>Bradyrhizobium</taxon>
    </lineage>
</organism>
<evidence type="ECO:0000313" key="3">
    <source>
        <dbReference type="Proteomes" id="UP001139054"/>
    </source>
</evidence>
<evidence type="ECO:0000256" key="1">
    <source>
        <dbReference type="SAM" id="MobiDB-lite"/>
    </source>
</evidence>
<proteinExistence type="predicted"/>
<comment type="caution">
    <text evidence="2">The sequence shown here is derived from an EMBL/GenBank/DDBJ whole genome shotgun (WGS) entry which is preliminary data.</text>
</comment>
<accession>A0A9X1RCP4</accession>